<dbReference type="AlphaFoldDB" id="A0A381PVZ8"/>
<reference evidence="1" key="1">
    <citation type="submission" date="2018-05" db="EMBL/GenBank/DDBJ databases">
        <authorList>
            <person name="Lanie J.A."/>
            <person name="Ng W.-L."/>
            <person name="Kazmierczak K.M."/>
            <person name="Andrzejewski T.M."/>
            <person name="Davidsen T.M."/>
            <person name="Wayne K.J."/>
            <person name="Tettelin H."/>
            <person name="Glass J.I."/>
            <person name="Rusch D."/>
            <person name="Podicherti R."/>
            <person name="Tsui H.-C.T."/>
            <person name="Winkler M.E."/>
        </authorList>
    </citation>
    <scope>NUCLEOTIDE SEQUENCE</scope>
</reference>
<protein>
    <submittedName>
        <fullName evidence="1">Uncharacterized protein</fullName>
    </submittedName>
</protein>
<name>A0A381PVZ8_9ZZZZ</name>
<organism evidence="1">
    <name type="scientific">marine metagenome</name>
    <dbReference type="NCBI Taxonomy" id="408172"/>
    <lineage>
        <taxon>unclassified sequences</taxon>
        <taxon>metagenomes</taxon>
        <taxon>ecological metagenomes</taxon>
    </lineage>
</organism>
<gene>
    <name evidence="1" type="ORF">METZ01_LOCUS24075</name>
</gene>
<evidence type="ECO:0000313" key="1">
    <source>
        <dbReference type="EMBL" id="SUZ71221.1"/>
    </source>
</evidence>
<proteinExistence type="predicted"/>
<accession>A0A381PVZ8</accession>
<dbReference type="EMBL" id="UINC01001115">
    <property type="protein sequence ID" value="SUZ71221.1"/>
    <property type="molecule type" value="Genomic_DNA"/>
</dbReference>
<sequence length="62" mass="6681">MKSSVNQDLRATLFGDRTSAGGSTAMGVILNTDGHRELFSSSIRLIGNQHSNVEFHGTMQAM</sequence>